<evidence type="ECO:0008006" key="4">
    <source>
        <dbReference type="Google" id="ProtNLM"/>
    </source>
</evidence>
<dbReference type="KEGG" id="als:DJ013_11910"/>
<keyword evidence="1" id="KW-0732">Signal</keyword>
<dbReference type="Proteomes" id="UP000249873">
    <property type="component" value="Chromosome"/>
</dbReference>
<name>A0A2Z4GCP3_9BACT</name>
<feature type="chain" id="PRO_5016467170" description="DUF3575 domain-containing protein" evidence="1">
    <location>
        <begin position="18"/>
        <end position="240"/>
    </location>
</feature>
<dbReference type="RefSeq" id="WP_111372031.1">
    <property type="nucleotide sequence ID" value="NZ_CP029480.1"/>
</dbReference>
<protein>
    <recommendedName>
        <fullName evidence="4">DUF3575 domain-containing protein</fullName>
    </recommendedName>
</protein>
<organism evidence="2 3">
    <name type="scientific">Arcticibacterium luteifluviistationis</name>
    <dbReference type="NCBI Taxonomy" id="1784714"/>
    <lineage>
        <taxon>Bacteria</taxon>
        <taxon>Pseudomonadati</taxon>
        <taxon>Bacteroidota</taxon>
        <taxon>Cytophagia</taxon>
        <taxon>Cytophagales</taxon>
        <taxon>Leadbetterellaceae</taxon>
        <taxon>Arcticibacterium</taxon>
    </lineage>
</organism>
<evidence type="ECO:0000256" key="1">
    <source>
        <dbReference type="SAM" id="SignalP"/>
    </source>
</evidence>
<keyword evidence="3" id="KW-1185">Reference proteome</keyword>
<proteinExistence type="predicted"/>
<reference evidence="2 3" key="1">
    <citation type="submission" date="2018-05" db="EMBL/GenBank/DDBJ databases">
        <title>Complete genome sequence of Arcticibacterium luteifluviistationis SM1504T, a cytophagaceae bacterium isolated from Arctic surface seawater.</title>
        <authorList>
            <person name="Li Y."/>
            <person name="Qin Q.-L."/>
        </authorList>
    </citation>
    <scope>NUCLEOTIDE SEQUENCE [LARGE SCALE GENOMIC DNA]</scope>
    <source>
        <strain evidence="2 3">SM1504</strain>
    </source>
</reference>
<dbReference type="OrthoDB" id="963166at2"/>
<dbReference type="EMBL" id="CP029480">
    <property type="protein sequence ID" value="AWV98838.1"/>
    <property type="molecule type" value="Genomic_DNA"/>
</dbReference>
<accession>A0A2Z4GCP3</accession>
<feature type="signal peptide" evidence="1">
    <location>
        <begin position="1"/>
        <end position="17"/>
    </location>
</feature>
<gene>
    <name evidence="2" type="ORF">DJ013_11910</name>
</gene>
<sequence length="240" mass="27300">MIIRLLFCFLLFNTAQAQFFSQTDNTLETNRKKPVSFSHQPFLLLKVTPTALIGRDNVLQYGVELAPPFGKFSFGFDYGKGKGDWSFNKDQKANHPEQETRIIRGEIRGYFSDWYPFYALDKKPFGRYYSLEYVQKDLKYATSPNLESYGGTQVEGIGPFDVNYIERALHVKFGKHFIISKWFFIDGFVGIGVGQYSSEANDLEAVQVKNGFSFGRPTRDLASKGLFLSKTAGARLCLPL</sequence>
<evidence type="ECO:0000313" key="3">
    <source>
        <dbReference type="Proteomes" id="UP000249873"/>
    </source>
</evidence>
<evidence type="ECO:0000313" key="2">
    <source>
        <dbReference type="EMBL" id="AWV98838.1"/>
    </source>
</evidence>
<dbReference type="AlphaFoldDB" id="A0A2Z4GCP3"/>